<dbReference type="Gene3D" id="1.10.630.10">
    <property type="entry name" value="Cytochrome P450"/>
    <property type="match status" value="2"/>
</dbReference>
<evidence type="ECO:0000313" key="3">
    <source>
        <dbReference type="Proteomes" id="UP001332243"/>
    </source>
</evidence>
<dbReference type="EMBL" id="JAZGQK010000051">
    <property type="protein sequence ID" value="MEE6264023.1"/>
    <property type="molecule type" value="Genomic_DNA"/>
</dbReference>
<gene>
    <name evidence="2" type="ORF">V1633_36805</name>
</gene>
<dbReference type="InterPro" id="IPR017972">
    <property type="entry name" value="Cyt_P450_CS"/>
</dbReference>
<dbReference type="Proteomes" id="UP001332243">
    <property type="component" value="Unassembled WGS sequence"/>
</dbReference>
<reference evidence="2 3" key="1">
    <citation type="submission" date="2024-01" db="EMBL/GenBank/DDBJ databases">
        <title>Genome insights into Plantactinospora sonchi sp. nov.</title>
        <authorList>
            <person name="Wang L."/>
        </authorList>
    </citation>
    <scope>NUCLEOTIDE SEQUENCE [LARGE SCALE GENOMIC DNA]</scope>
    <source>
        <strain evidence="2 3">NEAU-QY2</strain>
    </source>
</reference>
<dbReference type="PANTHER" id="PTHR46696">
    <property type="entry name" value="P450, PUTATIVE (EUROFUNG)-RELATED"/>
    <property type="match status" value="1"/>
</dbReference>
<dbReference type="InterPro" id="IPR036396">
    <property type="entry name" value="Cyt_P450_sf"/>
</dbReference>
<sequence>MPPSTYPAEPAPPDLPLAELAGCARPAPRYAALRDAGVHHRDGVYLVARPDDVDAALVAPELAVIPPGRPDVSAAGRLRARMARFSDGPDHARRRSLARALLPDPDRAARAAAAETVARVGDRGGPVDVMPVARTVPVAVLAAALGVDPTEIDRVVMLTGRLCDAFAPVPRPTVSPAEADAAAEGLRELLRPAVGSAQERLAAAAGLLFQARDATAALIGSALLADDSPAEPDRRIETVLRRQAPVQSTRRWARADLLLGGALVPRGAEVWLLLAAAETPGRSTGPATFGGGPHACPGRTLAAALARGVVGAVLDRGFRPVPGQPVAYEARPNLRLPVRVLVARP</sequence>
<proteinExistence type="inferred from homology"/>
<name>A0ABU7S5H4_9ACTN</name>
<dbReference type="PROSITE" id="PS00086">
    <property type="entry name" value="CYTOCHROME_P450"/>
    <property type="match status" value="1"/>
</dbReference>
<comment type="similarity">
    <text evidence="1">Belongs to the cytochrome P450 family.</text>
</comment>
<dbReference type="SUPFAM" id="SSF48264">
    <property type="entry name" value="Cytochrome P450"/>
    <property type="match status" value="1"/>
</dbReference>
<dbReference type="PANTHER" id="PTHR46696:SF1">
    <property type="entry name" value="CYTOCHROME P450 YJIB-RELATED"/>
    <property type="match status" value="1"/>
</dbReference>
<dbReference type="RefSeq" id="WP_331218814.1">
    <property type="nucleotide sequence ID" value="NZ_JAZGQK010000051.1"/>
</dbReference>
<keyword evidence="3" id="KW-1185">Reference proteome</keyword>
<evidence type="ECO:0000313" key="2">
    <source>
        <dbReference type="EMBL" id="MEE6264023.1"/>
    </source>
</evidence>
<evidence type="ECO:0000256" key="1">
    <source>
        <dbReference type="ARBA" id="ARBA00010617"/>
    </source>
</evidence>
<protein>
    <submittedName>
        <fullName evidence="2">Cytochrome P450</fullName>
    </submittedName>
</protein>
<organism evidence="2 3">
    <name type="scientific">Plantactinospora sonchi</name>
    <dbReference type="NCBI Taxonomy" id="1544735"/>
    <lineage>
        <taxon>Bacteria</taxon>
        <taxon>Bacillati</taxon>
        <taxon>Actinomycetota</taxon>
        <taxon>Actinomycetes</taxon>
        <taxon>Micromonosporales</taxon>
        <taxon>Micromonosporaceae</taxon>
        <taxon>Plantactinospora</taxon>
    </lineage>
</organism>
<comment type="caution">
    <text evidence="2">The sequence shown here is derived from an EMBL/GenBank/DDBJ whole genome shotgun (WGS) entry which is preliminary data.</text>
</comment>
<accession>A0ABU7S5H4</accession>